<accession>A0A815WRG9</accession>
<feature type="non-terminal residue" evidence="2">
    <location>
        <position position="1"/>
    </location>
</feature>
<evidence type="ECO:0000256" key="1">
    <source>
        <dbReference type="SAM" id="MobiDB-lite"/>
    </source>
</evidence>
<evidence type="ECO:0000313" key="2">
    <source>
        <dbReference type="EMBL" id="CAF1546754.1"/>
    </source>
</evidence>
<feature type="region of interest" description="Disordered" evidence="1">
    <location>
        <begin position="1"/>
        <end position="65"/>
    </location>
</feature>
<evidence type="ECO:0000313" key="3">
    <source>
        <dbReference type="Proteomes" id="UP000663845"/>
    </source>
</evidence>
<gene>
    <name evidence="2" type="ORF">JYZ213_LOCUS46038</name>
</gene>
<comment type="caution">
    <text evidence="2">The sequence shown here is derived from an EMBL/GenBank/DDBJ whole genome shotgun (WGS) entry which is preliminary data.</text>
</comment>
<feature type="compositionally biased region" description="Basic residues" evidence="1">
    <location>
        <begin position="38"/>
        <end position="49"/>
    </location>
</feature>
<sequence>MPSTSALEEEQVQNGNEVSDDDEVDETGKIDDTSDGKAKKKRKKKKKNKTPVTADGDQTDPVASTTEAVATISIQQD</sequence>
<dbReference type="EMBL" id="CAJNOG010004964">
    <property type="protein sequence ID" value="CAF1546754.1"/>
    <property type="molecule type" value="Genomic_DNA"/>
</dbReference>
<name>A0A815WRG9_9BILA</name>
<proteinExistence type="predicted"/>
<protein>
    <submittedName>
        <fullName evidence="2">Uncharacterized protein</fullName>
    </submittedName>
</protein>
<feature type="compositionally biased region" description="Polar residues" evidence="1">
    <location>
        <begin position="1"/>
        <end position="17"/>
    </location>
</feature>
<dbReference type="Proteomes" id="UP000663845">
    <property type="component" value="Unassembled WGS sequence"/>
</dbReference>
<dbReference type="AlphaFoldDB" id="A0A815WRG9"/>
<feature type="compositionally biased region" description="Basic and acidic residues" evidence="1">
    <location>
        <begin position="26"/>
        <end position="37"/>
    </location>
</feature>
<reference evidence="2" key="1">
    <citation type="submission" date="2021-02" db="EMBL/GenBank/DDBJ databases">
        <authorList>
            <person name="Nowell W R."/>
        </authorList>
    </citation>
    <scope>NUCLEOTIDE SEQUENCE</scope>
</reference>
<organism evidence="2 3">
    <name type="scientific">Adineta steineri</name>
    <dbReference type="NCBI Taxonomy" id="433720"/>
    <lineage>
        <taxon>Eukaryota</taxon>
        <taxon>Metazoa</taxon>
        <taxon>Spiralia</taxon>
        <taxon>Gnathifera</taxon>
        <taxon>Rotifera</taxon>
        <taxon>Eurotatoria</taxon>
        <taxon>Bdelloidea</taxon>
        <taxon>Adinetida</taxon>
        <taxon>Adinetidae</taxon>
        <taxon>Adineta</taxon>
    </lineage>
</organism>